<name>A0A822YQM9_NELNU</name>
<dbReference type="AlphaFoldDB" id="A0A822YQM9"/>
<comment type="caution">
    <text evidence="2">The sequence shown here is derived from an EMBL/GenBank/DDBJ whole genome shotgun (WGS) entry which is preliminary data.</text>
</comment>
<evidence type="ECO:0000313" key="3">
    <source>
        <dbReference type="Proteomes" id="UP000607653"/>
    </source>
</evidence>
<feature type="domain" description="Peptide chain release factor" evidence="1">
    <location>
        <begin position="33"/>
        <end position="61"/>
    </location>
</feature>
<organism evidence="2 3">
    <name type="scientific">Nelumbo nucifera</name>
    <name type="common">Sacred lotus</name>
    <dbReference type="NCBI Taxonomy" id="4432"/>
    <lineage>
        <taxon>Eukaryota</taxon>
        <taxon>Viridiplantae</taxon>
        <taxon>Streptophyta</taxon>
        <taxon>Embryophyta</taxon>
        <taxon>Tracheophyta</taxon>
        <taxon>Spermatophyta</taxon>
        <taxon>Magnoliopsida</taxon>
        <taxon>Proteales</taxon>
        <taxon>Nelumbonaceae</taxon>
        <taxon>Nelumbo</taxon>
    </lineage>
</organism>
<protein>
    <recommendedName>
        <fullName evidence="1">Peptide chain release factor domain-containing protein</fullName>
    </recommendedName>
</protein>
<dbReference type="Proteomes" id="UP000607653">
    <property type="component" value="Unassembled WGS sequence"/>
</dbReference>
<sequence length="75" mass="8658">MKEVNGFERELLEHIDMRKLACKENDGELKSMGRCNFFLQVQAGAGGTESMDWAALVMQMYYVGSIPWIWNYCSE</sequence>
<evidence type="ECO:0000259" key="1">
    <source>
        <dbReference type="Pfam" id="PF03462"/>
    </source>
</evidence>
<dbReference type="GO" id="GO:0006415">
    <property type="term" value="P:translational termination"/>
    <property type="evidence" value="ECO:0007669"/>
    <property type="project" value="InterPro"/>
</dbReference>
<dbReference type="SUPFAM" id="SSF75620">
    <property type="entry name" value="Release factor"/>
    <property type="match status" value="1"/>
</dbReference>
<dbReference type="InterPro" id="IPR005139">
    <property type="entry name" value="PCRF"/>
</dbReference>
<accession>A0A822YQM9</accession>
<evidence type="ECO:0000313" key="2">
    <source>
        <dbReference type="EMBL" id="DAD33136.1"/>
    </source>
</evidence>
<gene>
    <name evidence="2" type="ORF">HUJ06_011987</name>
</gene>
<reference evidence="2 3" key="1">
    <citation type="journal article" date="2020" name="Mol. Biol. Evol.">
        <title>Distinct Expression and Methylation Patterns for Genes with Different Fates following a Single Whole-Genome Duplication in Flowering Plants.</title>
        <authorList>
            <person name="Shi T."/>
            <person name="Rahmani R.S."/>
            <person name="Gugger P.F."/>
            <person name="Wang M."/>
            <person name="Li H."/>
            <person name="Zhang Y."/>
            <person name="Li Z."/>
            <person name="Wang Q."/>
            <person name="Van de Peer Y."/>
            <person name="Marchal K."/>
            <person name="Chen J."/>
        </authorList>
    </citation>
    <scope>NUCLEOTIDE SEQUENCE [LARGE SCALE GENOMIC DNA]</scope>
    <source>
        <tissue evidence="2">Leaf</tissue>
    </source>
</reference>
<dbReference type="InterPro" id="IPR045853">
    <property type="entry name" value="Pep_chain_release_fac_I_sf"/>
</dbReference>
<dbReference type="Gene3D" id="3.30.70.1660">
    <property type="match status" value="1"/>
</dbReference>
<dbReference type="EMBL" id="DUZY01000003">
    <property type="protein sequence ID" value="DAD33136.1"/>
    <property type="molecule type" value="Genomic_DNA"/>
</dbReference>
<keyword evidence="3" id="KW-1185">Reference proteome</keyword>
<dbReference type="Pfam" id="PF03462">
    <property type="entry name" value="PCRF"/>
    <property type="match status" value="1"/>
</dbReference>
<proteinExistence type="predicted"/>